<dbReference type="AlphaFoldDB" id="A0A316DDP6"/>
<feature type="transmembrane region" description="Helical" evidence="2">
    <location>
        <begin position="161"/>
        <end position="186"/>
    </location>
</feature>
<comment type="caution">
    <text evidence="3">The sequence shown here is derived from an EMBL/GenBank/DDBJ whole genome shotgun (WGS) entry which is preliminary data.</text>
</comment>
<protein>
    <submittedName>
        <fullName evidence="3">Uncharacterized protein</fullName>
    </submittedName>
</protein>
<organism evidence="3 4">
    <name type="scientific">Arcicella aurantiaca</name>
    <dbReference type="NCBI Taxonomy" id="591202"/>
    <lineage>
        <taxon>Bacteria</taxon>
        <taxon>Pseudomonadati</taxon>
        <taxon>Bacteroidota</taxon>
        <taxon>Cytophagia</taxon>
        <taxon>Cytophagales</taxon>
        <taxon>Flectobacillaceae</taxon>
        <taxon>Arcicella</taxon>
    </lineage>
</organism>
<feature type="region of interest" description="Disordered" evidence="1">
    <location>
        <begin position="41"/>
        <end position="67"/>
    </location>
</feature>
<dbReference type="RefSeq" id="WP_146199267.1">
    <property type="nucleotide sequence ID" value="NZ_QGGO01000057.1"/>
</dbReference>
<name>A0A316DDP6_9BACT</name>
<sequence length="432" mass="48543">MSKLSKKVCPACGSIFQKRSETHEYCSGACRTKAFRQRNEMEEPSFLHQSKKSEESSFKKESSSDATKVSHENISDFSAIGITEYIPNPAYVRIAKEYSDCVKHTLELQSKREALQSEINLLNGTTAKIVGAFLGGLVVLAGGYAYMLFQTKKGNVIKKTLFWILLIPTTIIGIVAGGALSVLTYFGSEKVQKLAKANEKEVEVLVLDQEILISQDKEKLLAIERDAIQKQIAKYDKVNQEGDYIPFEDVTPLKVTTLESLKNKKFKTLDFSGKWKDLVGTPEANFCLMVYGKPGQGKSYFTLELSEYLAHHFGKVLFNSSEEGSSLSLQNKINHFDMENIYLGDAKDITSLQYLLTQSPYKFVVIDSINHMSITPEDLRKLRGLHPDKGFICILQSTKSGDFKGGNEFEHDADISIRIDKRVADCKKTRYQ</sequence>
<dbReference type="InterPro" id="IPR027417">
    <property type="entry name" value="P-loop_NTPase"/>
</dbReference>
<keyword evidence="2" id="KW-0812">Transmembrane</keyword>
<evidence type="ECO:0000256" key="1">
    <source>
        <dbReference type="SAM" id="MobiDB-lite"/>
    </source>
</evidence>
<feature type="compositionally biased region" description="Basic and acidic residues" evidence="1">
    <location>
        <begin position="51"/>
        <end position="67"/>
    </location>
</feature>
<accession>A0A316DDP6</accession>
<evidence type="ECO:0000256" key="2">
    <source>
        <dbReference type="SAM" id="Phobius"/>
    </source>
</evidence>
<proteinExistence type="predicted"/>
<dbReference type="SUPFAM" id="SSF52540">
    <property type="entry name" value="P-loop containing nucleoside triphosphate hydrolases"/>
    <property type="match status" value="1"/>
</dbReference>
<feature type="transmembrane region" description="Helical" evidence="2">
    <location>
        <begin position="129"/>
        <end position="149"/>
    </location>
</feature>
<dbReference type="OrthoDB" id="5187906at2"/>
<keyword evidence="4" id="KW-1185">Reference proteome</keyword>
<keyword evidence="2" id="KW-0472">Membrane</keyword>
<gene>
    <name evidence="3" type="ORF">LV89_04971</name>
</gene>
<dbReference type="EMBL" id="QGGO01000057">
    <property type="protein sequence ID" value="PWK15748.1"/>
    <property type="molecule type" value="Genomic_DNA"/>
</dbReference>
<dbReference type="Gene3D" id="3.40.50.300">
    <property type="entry name" value="P-loop containing nucleotide triphosphate hydrolases"/>
    <property type="match status" value="1"/>
</dbReference>
<evidence type="ECO:0000313" key="4">
    <source>
        <dbReference type="Proteomes" id="UP000245489"/>
    </source>
</evidence>
<reference evidence="3 4" key="1">
    <citation type="submission" date="2018-05" db="EMBL/GenBank/DDBJ databases">
        <title>Genomic Encyclopedia of Archaeal and Bacterial Type Strains, Phase II (KMG-II): from individual species to whole genera.</title>
        <authorList>
            <person name="Goeker M."/>
        </authorList>
    </citation>
    <scope>NUCLEOTIDE SEQUENCE [LARGE SCALE GENOMIC DNA]</scope>
    <source>
        <strain evidence="3 4">DSM 22214</strain>
    </source>
</reference>
<keyword evidence="2" id="KW-1133">Transmembrane helix</keyword>
<dbReference type="Proteomes" id="UP000245489">
    <property type="component" value="Unassembled WGS sequence"/>
</dbReference>
<evidence type="ECO:0000313" key="3">
    <source>
        <dbReference type="EMBL" id="PWK15748.1"/>
    </source>
</evidence>